<keyword evidence="8" id="KW-0325">Glycoprotein</keyword>
<evidence type="ECO:0000256" key="5">
    <source>
        <dbReference type="ARBA" id="ARBA00022989"/>
    </source>
</evidence>
<keyword evidence="5 11" id="KW-1133">Transmembrane helix</keyword>
<dbReference type="Pfam" id="PF07686">
    <property type="entry name" value="V-set"/>
    <property type="match status" value="1"/>
</dbReference>
<dbReference type="InterPro" id="IPR036179">
    <property type="entry name" value="Ig-like_dom_sf"/>
</dbReference>
<evidence type="ECO:0000256" key="1">
    <source>
        <dbReference type="ARBA" id="ARBA00004479"/>
    </source>
</evidence>
<evidence type="ECO:0000256" key="8">
    <source>
        <dbReference type="ARBA" id="ARBA00023180"/>
    </source>
</evidence>
<dbReference type="FunFam" id="2.60.40.10:FF:000088">
    <property type="entry name" value="Butyrophilin subfamily 1 member A1"/>
    <property type="match status" value="1"/>
</dbReference>
<dbReference type="InterPro" id="IPR006574">
    <property type="entry name" value="PRY"/>
</dbReference>
<evidence type="ECO:0000256" key="2">
    <source>
        <dbReference type="ARBA" id="ARBA00007591"/>
    </source>
</evidence>
<dbReference type="PROSITE" id="PS50188">
    <property type="entry name" value="B302_SPRY"/>
    <property type="match status" value="1"/>
</dbReference>
<keyword evidence="6 11" id="KW-0472">Membrane</keyword>
<evidence type="ECO:0000256" key="11">
    <source>
        <dbReference type="SAM" id="Phobius"/>
    </source>
</evidence>
<dbReference type="GO" id="GO:1903037">
    <property type="term" value="P:regulation of leukocyte cell-cell adhesion"/>
    <property type="evidence" value="ECO:0007669"/>
    <property type="project" value="UniProtKB-ARBA"/>
</dbReference>
<dbReference type="PANTHER" id="PTHR24100">
    <property type="entry name" value="BUTYROPHILIN"/>
    <property type="match status" value="1"/>
</dbReference>
<comment type="subcellular location">
    <subcellularLocation>
        <location evidence="1">Membrane</location>
        <topology evidence="1">Single-pass type I membrane protein</topology>
    </subcellularLocation>
</comment>
<dbReference type="SMART" id="SM00449">
    <property type="entry name" value="SPRY"/>
    <property type="match status" value="1"/>
</dbReference>
<reference evidence="14" key="1">
    <citation type="submission" date="2021-01" db="EMBL/GenBank/DDBJ databases">
        <authorList>
            <person name="Zahm M."/>
            <person name="Roques C."/>
            <person name="Cabau C."/>
            <person name="Klopp C."/>
            <person name="Donnadieu C."/>
            <person name="Jouanno E."/>
            <person name="Lampietro C."/>
            <person name="Louis A."/>
            <person name="Herpin A."/>
            <person name="Echchiki A."/>
            <person name="Berthelot C."/>
            <person name="Parey E."/>
            <person name="Roest-Crollius H."/>
            <person name="Braasch I."/>
            <person name="Postlethwait J."/>
            <person name="Bobe J."/>
            <person name="Montfort J."/>
            <person name="Bouchez O."/>
            <person name="Begum T."/>
            <person name="Mejri S."/>
            <person name="Adams A."/>
            <person name="Chen W.-J."/>
            <person name="Guiguen Y."/>
        </authorList>
    </citation>
    <scope>NUCLEOTIDE SEQUENCE</scope>
    <source>
        <tissue evidence="14">Blood</tissue>
    </source>
</reference>
<keyword evidence="7" id="KW-1015">Disulfide bond</keyword>
<dbReference type="GO" id="GO:0001817">
    <property type="term" value="P:regulation of cytokine production"/>
    <property type="evidence" value="ECO:0007669"/>
    <property type="project" value="TreeGrafter"/>
</dbReference>
<comment type="similarity">
    <text evidence="10">Belongs to the SKINT family.</text>
</comment>
<dbReference type="GO" id="GO:0050852">
    <property type="term" value="P:T cell receptor signaling pathway"/>
    <property type="evidence" value="ECO:0007669"/>
    <property type="project" value="TreeGrafter"/>
</dbReference>
<dbReference type="InterPro" id="IPR001870">
    <property type="entry name" value="B30.2/SPRY"/>
</dbReference>
<dbReference type="GO" id="GO:0042110">
    <property type="term" value="P:T cell activation"/>
    <property type="evidence" value="ECO:0007669"/>
    <property type="project" value="UniProtKB-ARBA"/>
</dbReference>
<dbReference type="SMART" id="SM00409">
    <property type="entry name" value="IG"/>
    <property type="match status" value="1"/>
</dbReference>
<dbReference type="FunFam" id="2.60.40.10:FF:000142">
    <property type="entry name" value="V-set domain-containing T-cell activation inhibitor 1"/>
    <property type="match status" value="1"/>
</dbReference>
<feature type="domain" description="Ig-like" evidence="13">
    <location>
        <begin position="129"/>
        <end position="200"/>
    </location>
</feature>
<dbReference type="CDD" id="cd13733">
    <property type="entry name" value="SPRY_PRY_C-I_1"/>
    <property type="match status" value="1"/>
</dbReference>
<dbReference type="InterPro" id="IPR043136">
    <property type="entry name" value="B30.2/SPRY_sf"/>
</dbReference>
<keyword evidence="9" id="KW-0393">Immunoglobulin domain</keyword>
<dbReference type="Pfam" id="PF00622">
    <property type="entry name" value="SPRY"/>
    <property type="match status" value="1"/>
</dbReference>
<sequence>QVLGPAAPVVAVAGEDVVLPCYLKPNISAEDMSVEWTRTHPTDILVHLYQERGVRNENQIPSVRGRTALFPEELKRGNTSLRLRRVQVLDEGRYTCLIQTPGWYDNASVKLHVRAVGSEPVISMEGHRGGGIGLLCESKGWHPEPELTWLDSEGHRLSAEDTETHRDSEGLLTVTRRIVVQETDTKTFTCRVLQQQLKLEKQTAIRIHADMFSVDPWKVTLSVFFTLAVLTLIITAAVIIRNIKLRRKEEWERMYKFAVDVTLDPETANNHLILSEDRKQVRDGDVRKDLSESPKRFDSASSVLGREGFSSGRFYYEVHVGKKNKWTLGVAKESVNRKGFITLSPWHGDKPSTVGVYVDYEGGQVSFYNVGTRSLIYSYTGYVFSQRLYPYFNPCTNDASKNSAPLIISPVRHGPNMRSAIRQYL</sequence>
<dbReference type="OrthoDB" id="6105938at2759"/>
<dbReference type="SUPFAM" id="SSF49899">
    <property type="entry name" value="Concanavalin A-like lectins/glucanases"/>
    <property type="match status" value="1"/>
</dbReference>
<dbReference type="InterPro" id="IPR013106">
    <property type="entry name" value="Ig_V-set"/>
</dbReference>
<evidence type="ECO:0000256" key="10">
    <source>
        <dbReference type="ARBA" id="ARBA00038221"/>
    </source>
</evidence>
<dbReference type="Pfam" id="PF22705">
    <property type="entry name" value="C2-set_3"/>
    <property type="match status" value="1"/>
</dbReference>
<feature type="domain" description="Ig-like" evidence="13">
    <location>
        <begin position="1"/>
        <end position="110"/>
    </location>
</feature>
<evidence type="ECO:0000259" key="12">
    <source>
        <dbReference type="PROSITE" id="PS50188"/>
    </source>
</evidence>
<dbReference type="SMART" id="SM00406">
    <property type="entry name" value="IGv"/>
    <property type="match status" value="1"/>
</dbReference>
<evidence type="ECO:0008006" key="16">
    <source>
        <dbReference type="Google" id="ProtNLM"/>
    </source>
</evidence>
<evidence type="ECO:0000256" key="4">
    <source>
        <dbReference type="ARBA" id="ARBA00022729"/>
    </source>
</evidence>
<keyword evidence="3 11" id="KW-0812">Transmembrane</keyword>
<evidence type="ECO:0000256" key="9">
    <source>
        <dbReference type="ARBA" id="ARBA00023319"/>
    </source>
</evidence>
<evidence type="ECO:0000256" key="7">
    <source>
        <dbReference type="ARBA" id="ARBA00023157"/>
    </source>
</evidence>
<dbReference type="InterPro" id="IPR013783">
    <property type="entry name" value="Ig-like_fold"/>
</dbReference>
<dbReference type="Gene3D" id="2.60.120.920">
    <property type="match status" value="2"/>
</dbReference>
<dbReference type="GO" id="GO:0009897">
    <property type="term" value="C:external side of plasma membrane"/>
    <property type="evidence" value="ECO:0007669"/>
    <property type="project" value="TreeGrafter"/>
</dbReference>
<protein>
    <recommendedName>
        <fullName evidence="16">Butyrophilin subfamily 1 member A1-like</fullName>
    </recommendedName>
</protein>
<keyword evidence="4" id="KW-0732">Signal</keyword>
<dbReference type="PROSITE" id="PS50835">
    <property type="entry name" value="IG_LIKE"/>
    <property type="match status" value="2"/>
</dbReference>
<evidence type="ECO:0000256" key="3">
    <source>
        <dbReference type="ARBA" id="ARBA00022692"/>
    </source>
</evidence>
<evidence type="ECO:0000256" key="6">
    <source>
        <dbReference type="ARBA" id="ARBA00023136"/>
    </source>
</evidence>
<feature type="non-terminal residue" evidence="14">
    <location>
        <position position="1"/>
    </location>
</feature>
<accession>A0A8T3CGW0</accession>
<evidence type="ECO:0000313" key="15">
    <source>
        <dbReference type="Proteomes" id="UP000829720"/>
    </source>
</evidence>
<dbReference type="GO" id="GO:0050863">
    <property type="term" value="P:regulation of T cell activation"/>
    <property type="evidence" value="ECO:0007669"/>
    <property type="project" value="UniProtKB-ARBA"/>
</dbReference>
<evidence type="ECO:0000313" key="14">
    <source>
        <dbReference type="EMBL" id="KAI1882552.1"/>
    </source>
</evidence>
<comment type="caution">
    <text evidence="14">The sequence shown here is derived from an EMBL/GenBank/DDBJ whole genome shotgun (WGS) entry which is preliminary data.</text>
</comment>
<dbReference type="SUPFAM" id="SSF48726">
    <property type="entry name" value="Immunoglobulin"/>
    <property type="match status" value="2"/>
</dbReference>
<dbReference type="EMBL" id="JAERUA010000025">
    <property type="protein sequence ID" value="KAI1882552.1"/>
    <property type="molecule type" value="Genomic_DNA"/>
</dbReference>
<dbReference type="Gene3D" id="2.60.40.10">
    <property type="entry name" value="Immunoglobulins"/>
    <property type="match status" value="2"/>
</dbReference>
<dbReference type="GO" id="GO:0005102">
    <property type="term" value="F:signaling receptor binding"/>
    <property type="evidence" value="ECO:0007669"/>
    <property type="project" value="TreeGrafter"/>
</dbReference>
<feature type="domain" description="B30.2/SPRY" evidence="12">
    <location>
        <begin position="241"/>
        <end position="425"/>
    </location>
</feature>
<keyword evidence="15" id="KW-1185">Reference proteome</keyword>
<dbReference type="InterPro" id="IPR007110">
    <property type="entry name" value="Ig-like_dom"/>
</dbReference>
<dbReference type="SMART" id="SM00589">
    <property type="entry name" value="PRY"/>
    <property type="match status" value="1"/>
</dbReference>
<dbReference type="Pfam" id="PF13765">
    <property type="entry name" value="PRY"/>
    <property type="match status" value="1"/>
</dbReference>
<dbReference type="InterPro" id="IPR050504">
    <property type="entry name" value="IgSF_BTN/MOG"/>
</dbReference>
<organism evidence="14 15">
    <name type="scientific">Albula goreensis</name>
    <dbReference type="NCBI Taxonomy" id="1534307"/>
    <lineage>
        <taxon>Eukaryota</taxon>
        <taxon>Metazoa</taxon>
        <taxon>Chordata</taxon>
        <taxon>Craniata</taxon>
        <taxon>Vertebrata</taxon>
        <taxon>Euteleostomi</taxon>
        <taxon>Actinopterygii</taxon>
        <taxon>Neopterygii</taxon>
        <taxon>Teleostei</taxon>
        <taxon>Albuliformes</taxon>
        <taxon>Albulidae</taxon>
        <taxon>Albula</taxon>
    </lineage>
</organism>
<feature type="transmembrane region" description="Helical" evidence="11">
    <location>
        <begin position="219"/>
        <end position="240"/>
    </location>
</feature>
<dbReference type="Proteomes" id="UP000829720">
    <property type="component" value="Unassembled WGS sequence"/>
</dbReference>
<name>A0A8T3CGW0_9TELE</name>
<dbReference type="InterPro" id="IPR003877">
    <property type="entry name" value="SPRY_dom"/>
</dbReference>
<dbReference type="InterPro" id="IPR053896">
    <property type="entry name" value="BTN3A2-like_Ig-C"/>
</dbReference>
<gene>
    <name evidence="14" type="ORF">AGOR_G00251920</name>
</gene>
<evidence type="ECO:0000259" key="13">
    <source>
        <dbReference type="PROSITE" id="PS50835"/>
    </source>
</evidence>
<comment type="similarity">
    <text evidence="2">Belongs to the immunoglobulin superfamily. BTN/MOG family.</text>
</comment>
<dbReference type="PANTHER" id="PTHR24100:SF130">
    <property type="entry name" value="BUTYROPHILIN-LIKE PROTEIN 9"/>
    <property type="match status" value="1"/>
</dbReference>
<dbReference type="InterPro" id="IPR013320">
    <property type="entry name" value="ConA-like_dom_sf"/>
</dbReference>
<dbReference type="AlphaFoldDB" id="A0A8T3CGW0"/>
<proteinExistence type="inferred from homology"/>
<dbReference type="PRINTS" id="PR01407">
    <property type="entry name" value="BUTYPHLNCDUF"/>
</dbReference>
<dbReference type="InterPro" id="IPR003599">
    <property type="entry name" value="Ig_sub"/>
</dbReference>
<dbReference type="InterPro" id="IPR003879">
    <property type="entry name" value="Butyrophylin_SPRY"/>
</dbReference>